<dbReference type="InterPro" id="IPR036388">
    <property type="entry name" value="WH-like_DNA-bd_sf"/>
</dbReference>
<keyword evidence="7 9" id="KW-0472">Membrane</keyword>
<evidence type="ECO:0000256" key="1">
    <source>
        <dbReference type="ARBA" id="ARBA00004429"/>
    </source>
</evidence>
<dbReference type="GO" id="GO:0043190">
    <property type="term" value="C:ATP-binding cassette (ABC) transporter complex"/>
    <property type="evidence" value="ECO:0007669"/>
    <property type="project" value="InterPro"/>
</dbReference>
<dbReference type="Gene3D" id="1.10.3470.10">
    <property type="entry name" value="ABC transporter involved in vitamin B12 uptake, BtuC"/>
    <property type="match status" value="1"/>
</dbReference>
<feature type="transmembrane region" description="Helical" evidence="9">
    <location>
        <begin position="237"/>
        <end position="258"/>
    </location>
</feature>
<feature type="transmembrane region" description="Helical" evidence="9">
    <location>
        <begin position="279"/>
        <end position="297"/>
    </location>
</feature>
<proteinExistence type="inferred from homology"/>
<dbReference type="GO" id="GO:0046914">
    <property type="term" value="F:transition metal ion binding"/>
    <property type="evidence" value="ECO:0007669"/>
    <property type="project" value="InterPro"/>
</dbReference>
<keyword evidence="5 8" id="KW-0812">Transmembrane</keyword>
<dbReference type="Pfam" id="PF02742">
    <property type="entry name" value="Fe_dep_repr_C"/>
    <property type="match status" value="1"/>
</dbReference>
<evidence type="ECO:0000256" key="4">
    <source>
        <dbReference type="ARBA" id="ARBA00022475"/>
    </source>
</evidence>
<evidence type="ECO:0000256" key="9">
    <source>
        <dbReference type="SAM" id="Phobius"/>
    </source>
</evidence>
<dbReference type="SMART" id="SM00529">
    <property type="entry name" value="HTH_DTXR"/>
    <property type="match status" value="1"/>
</dbReference>
<organism evidence="11">
    <name type="scientific">Waddlia chondrophila 2032/99</name>
    <dbReference type="NCBI Taxonomy" id="765953"/>
    <lineage>
        <taxon>Bacteria</taxon>
        <taxon>Pseudomonadati</taxon>
        <taxon>Chlamydiota</taxon>
        <taxon>Chlamydiia</taxon>
        <taxon>Parachlamydiales</taxon>
        <taxon>Waddliaceae</taxon>
        <taxon>Waddlia</taxon>
    </lineage>
</organism>
<dbReference type="EMBL" id="FR872661">
    <property type="protein sequence ID" value="CCB92134.1"/>
    <property type="molecule type" value="Genomic_DNA"/>
</dbReference>
<keyword evidence="3 8" id="KW-0813">Transport</keyword>
<keyword evidence="6 9" id="KW-1133">Transmembrane helix</keyword>
<feature type="transmembrane region" description="Helical" evidence="9">
    <location>
        <begin position="49"/>
        <end position="66"/>
    </location>
</feature>
<keyword evidence="4" id="KW-1003">Cell membrane</keyword>
<dbReference type="InterPro" id="IPR001367">
    <property type="entry name" value="Fe_dep_repressor"/>
</dbReference>
<dbReference type="Gene3D" id="1.10.10.10">
    <property type="entry name" value="Winged helix-like DNA-binding domain superfamily/Winged helix DNA-binding domain"/>
    <property type="match status" value="1"/>
</dbReference>
<feature type="transmembrane region" description="Helical" evidence="9">
    <location>
        <begin position="154"/>
        <end position="173"/>
    </location>
</feature>
<dbReference type="AlphaFoldDB" id="F8LF66"/>
<dbReference type="SUPFAM" id="SSF81345">
    <property type="entry name" value="ABC transporter involved in vitamin B12 uptake, BtuC"/>
    <property type="match status" value="1"/>
</dbReference>
<dbReference type="InterPro" id="IPR036421">
    <property type="entry name" value="Fe_dep_repressor_sf"/>
</dbReference>
<feature type="transmembrane region" description="Helical" evidence="9">
    <location>
        <begin position="72"/>
        <end position="97"/>
    </location>
</feature>
<evidence type="ECO:0000256" key="5">
    <source>
        <dbReference type="ARBA" id="ARBA00022692"/>
    </source>
</evidence>
<evidence type="ECO:0000256" key="3">
    <source>
        <dbReference type="ARBA" id="ARBA00022448"/>
    </source>
</evidence>
<dbReference type="GO" id="GO:0010043">
    <property type="term" value="P:response to zinc ion"/>
    <property type="evidence" value="ECO:0007669"/>
    <property type="project" value="TreeGrafter"/>
</dbReference>
<evidence type="ECO:0000256" key="2">
    <source>
        <dbReference type="ARBA" id="ARBA00008034"/>
    </source>
</evidence>
<protein>
    <submittedName>
        <fullName evidence="11">Putative metal transport system membrane protein CPn_0347/CP_0413/CPj0347/CpB0354</fullName>
    </submittedName>
</protein>
<accession>F8LF66</accession>
<dbReference type="GO" id="GO:0003700">
    <property type="term" value="F:DNA-binding transcription factor activity"/>
    <property type="evidence" value="ECO:0007669"/>
    <property type="project" value="InterPro"/>
</dbReference>
<gene>
    <name evidence="11" type="ORF">WCH_AW06650</name>
</gene>
<dbReference type="PANTHER" id="PTHR30477:SF3">
    <property type="entry name" value="METAL TRANSPORT SYSTEM MEMBRANE PROTEIN CT_069-RELATED"/>
    <property type="match status" value="1"/>
</dbReference>
<evidence type="ECO:0000256" key="7">
    <source>
        <dbReference type="ARBA" id="ARBA00023136"/>
    </source>
</evidence>
<comment type="subcellular location">
    <subcellularLocation>
        <location evidence="1">Cell inner membrane</location>
        <topology evidence="1">Multi-pass membrane protein</topology>
    </subcellularLocation>
    <subcellularLocation>
        <location evidence="8">Cell membrane</location>
        <topology evidence="8">Multi-pass membrane protein</topology>
    </subcellularLocation>
</comment>
<dbReference type="CDD" id="cd06550">
    <property type="entry name" value="TM_ABC_iron-siderophores_like"/>
    <property type="match status" value="1"/>
</dbReference>
<reference evidence="11" key="1">
    <citation type="submission" date="2011-05" db="EMBL/GenBank/DDBJ databases">
        <title>Unity in variety -- the pan-genome of the Chlamydiae.</title>
        <authorList>
            <person name="Collingro A."/>
            <person name="Tischler P."/>
            <person name="Weinmaier T."/>
            <person name="Penz T."/>
            <person name="Heinz E."/>
            <person name="Brunham R.C."/>
            <person name="Read T.D."/>
            <person name="Bavoil P.M."/>
            <person name="Sachse K."/>
            <person name="Kahane S."/>
            <person name="Friedman M.G."/>
            <person name="Rattei T."/>
            <person name="Myers G.S.A."/>
            <person name="Horn M."/>
        </authorList>
    </citation>
    <scope>NUCLEOTIDE SEQUENCE</scope>
    <source>
        <strain evidence="11">2032/99</strain>
    </source>
</reference>
<evidence type="ECO:0000256" key="8">
    <source>
        <dbReference type="RuleBase" id="RU003943"/>
    </source>
</evidence>
<evidence type="ECO:0000256" key="6">
    <source>
        <dbReference type="ARBA" id="ARBA00022989"/>
    </source>
</evidence>
<dbReference type="GO" id="GO:0046983">
    <property type="term" value="F:protein dimerization activity"/>
    <property type="evidence" value="ECO:0007669"/>
    <property type="project" value="InterPro"/>
</dbReference>
<feature type="transmembrane region" description="Helical" evidence="9">
    <location>
        <begin position="16"/>
        <end position="37"/>
    </location>
</feature>
<dbReference type="InterPro" id="IPR001626">
    <property type="entry name" value="ABC_TroCD"/>
</dbReference>
<comment type="similarity">
    <text evidence="2 8">Belongs to the ABC-3 integral membrane protein family.</text>
</comment>
<dbReference type="InterPro" id="IPR022689">
    <property type="entry name" value="Iron_dep_repressor"/>
</dbReference>
<feature type="transmembrane region" description="Helical" evidence="9">
    <location>
        <begin position="109"/>
        <end position="129"/>
    </location>
</feature>
<evidence type="ECO:0000313" key="11">
    <source>
        <dbReference type="EMBL" id="CCB92134.1"/>
    </source>
</evidence>
<dbReference type="SUPFAM" id="SSF47979">
    <property type="entry name" value="Iron-dependent repressor protein, dimerization domain"/>
    <property type="match status" value="1"/>
</dbReference>
<name>F8LF66_9BACT</name>
<dbReference type="GO" id="GO:0055085">
    <property type="term" value="P:transmembrane transport"/>
    <property type="evidence" value="ECO:0007669"/>
    <property type="project" value="InterPro"/>
</dbReference>
<feature type="domain" description="Iron dependent repressor metal binding and dimerisation" evidence="10">
    <location>
        <begin position="374"/>
        <end position="442"/>
    </location>
</feature>
<evidence type="ECO:0000259" key="10">
    <source>
        <dbReference type="Pfam" id="PF02742"/>
    </source>
</evidence>
<dbReference type="InterPro" id="IPR037294">
    <property type="entry name" value="ABC_BtuC-like"/>
</dbReference>
<feature type="transmembrane region" description="Helical" evidence="9">
    <location>
        <begin position="194"/>
        <end position="225"/>
    </location>
</feature>
<dbReference type="Pfam" id="PF00950">
    <property type="entry name" value="ABC-3"/>
    <property type="match status" value="1"/>
</dbReference>
<dbReference type="PANTHER" id="PTHR30477">
    <property type="entry name" value="ABC-TRANSPORTER METAL-BINDING PROTEIN"/>
    <property type="match status" value="1"/>
</dbReference>
<sequence length="449" mass="50191">MIQGFLLYFTDPILRAPTIGSMLMCLSAAWVGVIAYLKKQSLLGEALSHASYPGVIFGALLGSLALNGDEQWFLVPLMGMVGAFATSLAALYCIHYLERSHKIKSDSAMCFILSAFVGVGITLASRVQFSHTSLYKQSINYLYGQAATMTDIHIALYGILSVLVISLILLLYKELKVLTFDRDYAKSLGLNVKALDAIVFFLLTIAIVVGIRSVGVVLMSAMLIAPAVAARQYTHRLIYLLLISGLFGIVSGLLGNILSVEVTNHLQTLFPKDRLSIPTGPMIVLVATVICAISLLFAPERGLVIRLARIAYFRYLCLVENVMKTMWRMGKGLWYSVNDIRCYQTVSYLSLRFVFYRLSKQGWVEQRGNRYRLTTDGIHRAAHIVRLHRLWEVYLADYLGVGSERVHRSAEEMEHILTPELEKELTKLLEDPKIDPHRQPIPPSTVKEA</sequence>